<dbReference type="InterPro" id="IPR040442">
    <property type="entry name" value="Pyrv_kinase-like_dom_sf"/>
</dbReference>
<name>A0A7J5UJG4_9MICO</name>
<protein>
    <submittedName>
        <fullName evidence="4">Aldolase</fullName>
    </submittedName>
</protein>
<dbReference type="InterPro" id="IPR054255">
    <property type="entry name" value="DUF6986"/>
</dbReference>
<comment type="caution">
    <text evidence="4">The sequence shown here is derived from an EMBL/GenBank/DDBJ whole genome shotgun (WGS) entry which is preliminary data.</text>
</comment>
<dbReference type="PANTHER" id="PTHR32308">
    <property type="entry name" value="LYASE BETA SUBUNIT, PUTATIVE (AFU_ORTHOLOGUE AFUA_4G13030)-RELATED"/>
    <property type="match status" value="1"/>
</dbReference>
<evidence type="ECO:0000256" key="3">
    <source>
        <dbReference type="ARBA" id="ARBA00022842"/>
    </source>
</evidence>
<dbReference type="GO" id="GO:0006107">
    <property type="term" value="P:oxaloacetate metabolic process"/>
    <property type="evidence" value="ECO:0007669"/>
    <property type="project" value="TreeGrafter"/>
</dbReference>
<keyword evidence="2" id="KW-0479">Metal-binding</keyword>
<dbReference type="AlphaFoldDB" id="A0A7J5UJG4"/>
<evidence type="ECO:0000256" key="2">
    <source>
        <dbReference type="ARBA" id="ARBA00022723"/>
    </source>
</evidence>
<evidence type="ECO:0000313" key="4">
    <source>
        <dbReference type="EMBL" id="KAE8762456.1"/>
    </source>
</evidence>
<proteinExistence type="predicted"/>
<reference evidence="4 5" key="1">
    <citation type="submission" date="2019-10" db="EMBL/GenBank/DDBJ databases">
        <title>Georgenia wutianyii sp. nov. and Georgenia yuyongxinii sp. nov. isolated from plateau pika (Ochotona curzoniae) in the Qinghai-Tibet plateau of China.</title>
        <authorList>
            <person name="Tian Z."/>
        </authorList>
    </citation>
    <scope>NUCLEOTIDE SEQUENCE [LARGE SCALE GENOMIC DNA]</scope>
    <source>
        <strain evidence="4 5">DSM 21501</strain>
    </source>
</reference>
<dbReference type="RefSeq" id="WP_152203765.1">
    <property type="nucleotide sequence ID" value="NZ_VUKF01000034.1"/>
</dbReference>
<organism evidence="4 5">
    <name type="scientific">Georgenia thermotolerans</name>
    <dbReference type="NCBI Taxonomy" id="527326"/>
    <lineage>
        <taxon>Bacteria</taxon>
        <taxon>Bacillati</taxon>
        <taxon>Actinomycetota</taxon>
        <taxon>Actinomycetes</taxon>
        <taxon>Micrococcales</taxon>
        <taxon>Bogoriellaceae</taxon>
        <taxon>Georgenia</taxon>
    </lineage>
</organism>
<keyword evidence="5" id="KW-1185">Reference proteome</keyword>
<dbReference type="SUPFAM" id="SSF51621">
    <property type="entry name" value="Phosphoenolpyruvate/pyruvate domain"/>
    <property type="match status" value="1"/>
</dbReference>
<dbReference type="InterPro" id="IPR015813">
    <property type="entry name" value="Pyrv/PenolPyrv_kinase-like_dom"/>
</dbReference>
<accession>A0A7J5UJG4</accession>
<gene>
    <name evidence="4" type="ORF">GB883_19305</name>
</gene>
<evidence type="ECO:0000256" key="1">
    <source>
        <dbReference type="ARBA" id="ARBA00001946"/>
    </source>
</evidence>
<dbReference type="EMBL" id="WHJE01000169">
    <property type="protein sequence ID" value="KAE8762456.1"/>
    <property type="molecule type" value="Genomic_DNA"/>
</dbReference>
<evidence type="ECO:0000313" key="5">
    <source>
        <dbReference type="Proteomes" id="UP000451860"/>
    </source>
</evidence>
<keyword evidence="3" id="KW-0460">Magnesium</keyword>
<dbReference type="Proteomes" id="UP000451860">
    <property type="component" value="Unassembled WGS sequence"/>
</dbReference>
<comment type="cofactor">
    <cofactor evidence="1">
        <name>Mg(2+)</name>
        <dbReference type="ChEBI" id="CHEBI:18420"/>
    </cofactor>
</comment>
<sequence>MRAGLDEATRRAVEDALAPVDARLERDYPGEDTSRQPVHTVYVPADRYRAGLAREWGAQARAAVEAVGGIEAVLDAAAVPAPLRAAVGERVLAKLDREPIEDLRIDLEDGYGDHGDAEDDVAVAAARALREELVTGVATPFAGIRFKSLEAATRARGLRTLDLFLAALLDGGDVPDGLQLTLPKVTAVEQVAAMASVCGALERAHGLPAGRLRFEVQVETPQAIVGPDGTAGVARMIRAGEGRVSALHYGTYDYSASLGIAAAYQSMEHPAADHAKAVMQVAAAGTGVRLSDGSTNVLPVGAPEQVRSAWALHARLVRRSLERGFYQGWDLHPAQLPTRFAATYAFYRQGLAEATGRLRNYLGRVEGAVLDEPATARALAWFLSRGLDCGAVDDAELDAAGVDPAALGDLLRRPGAVV</sequence>
<dbReference type="Gene3D" id="3.20.20.60">
    <property type="entry name" value="Phosphoenolpyruvate-binding domains"/>
    <property type="match status" value="1"/>
</dbReference>
<dbReference type="OrthoDB" id="9808769at2"/>
<dbReference type="Pfam" id="PF22484">
    <property type="entry name" value="DUF6986"/>
    <property type="match status" value="1"/>
</dbReference>
<dbReference type="GO" id="GO:0000287">
    <property type="term" value="F:magnesium ion binding"/>
    <property type="evidence" value="ECO:0007669"/>
    <property type="project" value="TreeGrafter"/>
</dbReference>
<dbReference type="GO" id="GO:0003824">
    <property type="term" value="F:catalytic activity"/>
    <property type="evidence" value="ECO:0007669"/>
    <property type="project" value="InterPro"/>
</dbReference>
<dbReference type="PANTHER" id="PTHR32308:SF10">
    <property type="entry name" value="CITRATE LYASE SUBUNIT BETA"/>
    <property type="match status" value="1"/>
</dbReference>